<comment type="similarity">
    <text evidence="2">Belongs to the histidine acid phosphatase family.</text>
</comment>
<keyword evidence="6" id="KW-1015">Disulfide bond</keyword>
<dbReference type="Gene3D" id="3.40.50.1240">
    <property type="entry name" value="Phosphoglycerate mutase-like"/>
    <property type="match status" value="1"/>
</dbReference>
<dbReference type="PANTHER" id="PTHR11567">
    <property type="entry name" value="ACID PHOSPHATASE-RELATED"/>
    <property type="match status" value="1"/>
</dbReference>
<feature type="chain" id="PRO_5035248954" description="acid phosphatase" evidence="9">
    <location>
        <begin position="19"/>
        <end position="427"/>
    </location>
</feature>
<dbReference type="InterPro" id="IPR000560">
    <property type="entry name" value="His_Pase_clade-2"/>
</dbReference>
<keyword evidence="8" id="KW-0472">Membrane</keyword>
<evidence type="ECO:0000256" key="1">
    <source>
        <dbReference type="ARBA" id="ARBA00000032"/>
    </source>
</evidence>
<feature type="transmembrane region" description="Helical" evidence="8">
    <location>
        <begin position="385"/>
        <end position="410"/>
    </location>
</feature>
<feature type="signal peptide" evidence="9">
    <location>
        <begin position="1"/>
        <end position="18"/>
    </location>
</feature>
<keyword evidence="11" id="KW-1185">Reference proteome</keyword>
<evidence type="ECO:0000256" key="9">
    <source>
        <dbReference type="SAM" id="SignalP"/>
    </source>
</evidence>
<dbReference type="EMBL" id="CAKKLH010000294">
    <property type="protein sequence ID" value="CAH0109715.1"/>
    <property type="molecule type" value="Genomic_DNA"/>
</dbReference>
<evidence type="ECO:0000256" key="2">
    <source>
        <dbReference type="ARBA" id="ARBA00005375"/>
    </source>
</evidence>
<evidence type="ECO:0000256" key="4">
    <source>
        <dbReference type="ARBA" id="ARBA00022729"/>
    </source>
</evidence>
<proteinExistence type="inferred from homology"/>
<gene>
    <name evidence="10" type="ORF">DGAL_LOCUS13199</name>
</gene>
<dbReference type="InterPro" id="IPR033379">
    <property type="entry name" value="Acid_Pase_AS"/>
</dbReference>
<dbReference type="EC" id="3.1.3.2" evidence="3"/>
<keyword evidence="8" id="KW-1133">Transmembrane helix</keyword>
<keyword evidence="8" id="KW-0812">Transmembrane</keyword>
<sequence length="427" mass="49061">MVWSTLALSLALFLCASGETEYLGNANNTLRLVHMLYRHGDRTPVRPYPLDPYLNLTNWPVSWGQLTREGKERHFKLGQLNRERYGGFLSETYNPDEIYVRSTDVDRTLMSAECHLAGLYQPNENQTWHPDLAWQPIPVHTIAKEDGQSLNLLLVLESECPRYNELLAELNSAPDIRKRLDSNKEMLDYLAVHSGLNMTEIDDIEYLYDTLFIEDRFNMALPEWTKKYFPIPMKDFSDFSFQMKAYNLEMQRLRGGPLVKELVEHFHDYAQSKLTPPNRKLFMYSAHDVTVATFLSALNIFNGIQPPYASMVLVELHELKPNNLSVQILYKNVSDDGRNPQVLSLPGCTRFCPLDQFFQLVKNVTSDDIKVECKLVKPASTFDTMLVISLLASLSCLLLVALLVIGALWYRKVRQENGYAYSTIQAE</sequence>
<dbReference type="GO" id="GO:0003993">
    <property type="term" value="F:acid phosphatase activity"/>
    <property type="evidence" value="ECO:0007669"/>
    <property type="project" value="UniProtKB-EC"/>
</dbReference>
<comment type="catalytic activity">
    <reaction evidence="1">
        <text>a phosphate monoester + H2O = an alcohol + phosphate</text>
        <dbReference type="Rhea" id="RHEA:15017"/>
        <dbReference type="ChEBI" id="CHEBI:15377"/>
        <dbReference type="ChEBI" id="CHEBI:30879"/>
        <dbReference type="ChEBI" id="CHEBI:43474"/>
        <dbReference type="ChEBI" id="CHEBI:67140"/>
        <dbReference type="EC" id="3.1.3.2"/>
    </reaction>
</comment>
<keyword evidence="5" id="KW-0378">Hydrolase</keyword>
<dbReference type="PROSITE" id="PS00616">
    <property type="entry name" value="HIS_ACID_PHOSPHAT_1"/>
    <property type="match status" value="1"/>
</dbReference>
<accession>A0A8J2S580</accession>
<evidence type="ECO:0000313" key="11">
    <source>
        <dbReference type="Proteomes" id="UP000789390"/>
    </source>
</evidence>
<organism evidence="10 11">
    <name type="scientific">Daphnia galeata</name>
    <dbReference type="NCBI Taxonomy" id="27404"/>
    <lineage>
        <taxon>Eukaryota</taxon>
        <taxon>Metazoa</taxon>
        <taxon>Ecdysozoa</taxon>
        <taxon>Arthropoda</taxon>
        <taxon>Crustacea</taxon>
        <taxon>Branchiopoda</taxon>
        <taxon>Diplostraca</taxon>
        <taxon>Cladocera</taxon>
        <taxon>Anomopoda</taxon>
        <taxon>Daphniidae</taxon>
        <taxon>Daphnia</taxon>
    </lineage>
</organism>
<dbReference type="OrthoDB" id="10257284at2759"/>
<name>A0A8J2S580_9CRUS</name>
<dbReference type="AlphaFoldDB" id="A0A8J2S580"/>
<dbReference type="CDD" id="cd07061">
    <property type="entry name" value="HP_HAP_like"/>
    <property type="match status" value="1"/>
</dbReference>
<keyword evidence="4 9" id="KW-0732">Signal</keyword>
<keyword evidence="7" id="KW-0325">Glycoprotein</keyword>
<evidence type="ECO:0000256" key="6">
    <source>
        <dbReference type="ARBA" id="ARBA00023157"/>
    </source>
</evidence>
<dbReference type="PANTHER" id="PTHR11567:SF211">
    <property type="entry name" value="PROSTATIC ACID PHOSPHATASE"/>
    <property type="match status" value="1"/>
</dbReference>
<reference evidence="10" key="1">
    <citation type="submission" date="2021-11" db="EMBL/GenBank/DDBJ databases">
        <authorList>
            <person name="Schell T."/>
        </authorList>
    </citation>
    <scope>NUCLEOTIDE SEQUENCE</scope>
    <source>
        <strain evidence="10">M5</strain>
    </source>
</reference>
<evidence type="ECO:0000313" key="10">
    <source>
        <dbReference type="EMBL" id="CAH0109715.1"/>
    </source>
</evidence>
<dbReference type="Proteomes" id="UP000789390">
    <property type="component" value="Unassembled WGS sequence"/>
</dbReference>
<dbReference type="Pfam" id="PF00328">
    <property type="entry name" value="His_Phos_2"/>
    <property type="match status" value="1"/>
</dbReference>
<dbReference type="InterPro" id="IPR050645">
    <property type="entry name" value="Histidine_acid_phosphatase"/>
</dbReference>
<evidence type="ECO:0000256" key="8">
    <source>
        <dbReference type="SAM" id="Phobius"/>
    </source>
</evidence>
<comment type="caution">
    <text evidence="10">The sequence shown here is derived from an EMBL/GenBank/DDBJ whole genome shotgun (WGS) entry which is preliminary data.</text>
</comment>
<evidence type="ECO:0000256" key="7">
    <source>
        <dbReference type="ARBA" id="ARBA00023180"/>
    </source>
</evidence>
<protein>
    <recommendedName>
        <fullName evidence="3">acid phosphatase</fullName>
        <ecNumber evidence="3">3.1.3.2</ecNumber>
    </recommendedName>
</protein>
<evidence type="ECO:0000256" key="5">
    <source>
        <dbReference type="ARBA" id="ARBA00022801"/>
    </source>
</evidence>
<dbReference type="InterPro" id="IPR029033">
    <property type="entry name" value="His_PPase_superfam"/>
</dbReference>
<dbReference type="SUPFAM" id="SSF53254">
    <property type="entry name" value="Phosphoglycerate mutase-like"/>
    <property type="match status" value="1"/>
</dbReference>
<evidence type="ECO:0000256" key="3">
    <source>
        <dbReference type="ARBA" id="ARBA00012646"/>
    </source>
</evidence>